<proteinExistence type="predicted"/>
<evidence type="ECO:0000313" key="2">
    <source>
        <dbReference type="EMBL" id="RXH68011.1"/>
    </source>
</evidence>
<dbReference type="InterPro" id="IPR046960">
    <property type="entry name" value="PPR_At4g14850-like_plant"/>
</dbReference>
<dbReference type="Pfam" id="PF01535">
    <property type="entry name" value="PPR"/>
    <property type="match status" value="2"/>
</dbReference>
<accession>A0A498HFU8</accession>
<keyword evidence="1" id="KW-0677">Repeat</keyword>
<dbReference type="PANTHER" id="PTHR47926:SF348">
    <property type="entry name" value="PENTATRICOPEPTIDE REPEAT-CONTAINING PROTEIN"/>
    <property type="match status" value="1"/>
</dbReference>
<comment type="caution">
    <text evidence="2">The sequence shown here is derived from an EMBL/GenBank/DDBJ whole genome shotgun (WGS) entry which is preliminary data.</text>
</comment>
<evidence type="ECO:0008006" key="4">
    <source>
        <dbReference type="Google" id="ProtNLM"/>
    </source>
</evidence>
<gene>
    <name evidence="2" type="ORF">DVH24_028158</name>
</gene>
<name>A0A498HFU8_MALDO</name>
<dbReference type="PANTHER" id="PTHR47926">
    <property type="entry name" value="PENTATRICOPEPTIDE REPEAT-CONTAINING PROTEIN"/>
    <property type="match status" value="1"/>
</dbReference>
<evidence type="ECO:0000256" key="1">
    <source>
        <dbReference type="ARBA" id="ARBA00022737"/>
    </source>
</evidence>
<reference evidence="2 3" key="1">
    <citation type="submission" date="2018-10" db="EMBL/GenBank/DDBJ databases">
        <title>A high-quality apple genome assembly.</title>
        <authorList>
            <person name="Hu J."/>
        </authorList>
    </citation>
    <scope>NUCLEOTIDE SEQUENCE [LARGE SCALE GENOMIC DNA]</scope>
    <source>
        <strain evidence="3">cv. HFTH1</strain>
        <tissue evidence="2">Young leaf</tissue>
    </source>
</reference>
<evidence type="ECO:0000313" key="3">
    <source>
        <dbReference type="Proteomes" id="UP000290289"/>
    </source>
</evidence>
<dbReference type="InterPro" id="IPR011990">
    <property type="entry name" value="TPR-like_helical_dom_sf"/>
</dbReference>
<sequence>MRRFARPFNTDLVYGSGSIYWGKQIHGHVIRNAIELTALVDLYGKTGCLTSAGYVFKKMVVKEVCTWNAMISALSLNGLFWEAAAVIKSMPFEPDASMLGAILGSCKIHGTAEMGNEVGKKLLELQPQHCGRYVARKAMVDAGIRKISAYNSDMFINNPNIMFHAMCTLLGSENETKNAFAQFLQIFYDRLKDDPFGDQMVVLYRREDRMSKHVSKSIEAAHRVGDREYEYGTKKGGMEVRINNRIYPHLAFQSITKVGSLLFASGPPAFLGCVPTGGPSFMTQLKTWAPGLLEILLSKNCPYLALYLQTSNLGYSWLTSWSFLGSYVVIAELCYAALPAYSIITNTHLLPQVCETVFEVTKDQSSSSDEGSEDTEAGRFAFEKSPIFVPPTTILLVQ</sequence>
<protein>
    <recommendedName>
        <fullName evidence="4">Pentatricopeptide repeat-containing protein</fullName>
    </recommendedName>
</protein>
<dbReference type="GO" id="GO:0003723">
    <property type="term" value="F:RNA binding"/>
    <property type="evidence" value="ECO:0007669"/>
    <property type="project" value="InterPro"/>
</dbReference>
<keyword evidence="3" id="KW-1185">Reference proteome</keyword>
<dbReference type="Proteomes" id="UP000290289">
    <property type="component" value="Chromosome 17"/>
</dbReference>
<dbReference type="Gene3D" id="1.25.40.10">
    <property type="entry name" value="Tetratricopeptide repeat domain"/>
    <property type="match status" value="1"/>
</dbReference>
<dbReference type="EMBL" id="RDQH01000343">
    <property type="protein sequence ID" value="RXH68011.1"/>
    <property type="molecule type" value="Genomic_DNA"/>
</dbReference>
<organism evidence="2 3">
    <name type="scientific">Malus domestica</name>
    <name type="common">Apple</name>
    <name type="synonym">Pyrus malus</name>
    <dbReference type="NCBI Taxonomy" id="3750"/>
    <lineage>
        <taxon>Eukaryota</taxon>
        <taxon>Viridiplantae</taxon>
        <taxon>Streptophyta</taxon>
        <taxon>Embryophyta</taxon>
        <taxon>Tracheophyta</taxon>
        <taxon>Spermatophyta</taxon>
        <taxon>Magnoliopsida</taxon>
        <taxon>eudicotyledons</taxon>
        <taxon>Gunneridae</taxon>
        <taxon>Pentapetalae</taxon>
        <taxon>rosids</taxon>
        <taxon>fabids</taxon>
        <taxon>Rosales</taxon>
        <taxon>Rosaceae</taxon>
        <taxon>Amygdaloideae</taxon>
        <taxon>Maleae</taxon>
        <taxon>Malus</taxon>
    </lineage>
</organism>
<dbReference type="AlphaFoldDB" id="A0A498HFU8"/>
<dbReference type="GO" id="GO:0009451">
    <property type="term" value="P:RNA modification"/>
    <property type="evidence" value="ECO:0007669"/>
    <property type="project" value="InterPro"/>
</dbReference>
<dbReference type="InterPro" id="IPR002885">
    <property type="entry name" value="PPR_rpt"/>
</dbReference>